<sequence length="78" mass="8718">MSTGDANNNSTVRQSGLLKESIPGLSSISEILKDVIITALTGRLYFATVRQNVVHILKDKQTSLIHYVYIDDEYLYEG</sequence>
<reference evidence="1 2" key="1">
    <citation type="journal article" date="2018" name="Gigascience">
        <title>Genomes of trombidid mites reveal novel predicted allergens and laterally-transferred genes associated with secondary metabolism.</title>
        <authorList>
            <person name="Dong X."/>
            <person name="Chaisiri K."/>
            <person name="Xia D."/>
            <person name="Armstrong S.D."/>
            <person name="Fang Y."/>
            <person name="Donnelly M.J."/>
            <person name="Kadowaki T."/>
            <person name="McGarry J.W."/>
            <person name="Darby A.C."/>
            <person name="Makepeace B.L."/>
        </authorList>
    </citation>
    <scope>NUCLEOTIDE SEQUENCE [LARGE SCALE GENOMIC DNA]</scope>
    <source>
        <strain evidence="1">UoL-UT</strain>
    </source>
</reference>
<organism evidence="1 2">
    <name type="scientific">Leptotrombidium deliense</name>
    <dbReference type="NCBI Taxonomy" id="299467"/>
    <lineage>
        <taxon>Eukaryota</taxon>
        <taxon>Metazoa</taxon>
        <taxon>Ecdysozoa</taxon>
        <taxon>Arthropoda</taxon>
        <taxon>Chelicerata</taxon>
        <taxon>Arachnida</taxon>
        <taxon>Acari</taxon>
        <taxon>Acariformes</taxon>
        <taxon>Trombidiformes</taxon>
        <taxon>Prostigmata</taxon>
        <taxon>Anystina</taxon>
        <taxon>Parasitengona</taxon>
        <taxon>Trombiculoidea</taxon>
        <taxon>Trombiculidae</taxon>
        <taxon>Leptotrombidium</taxon>
    </lineage>
</organism>
<dbReference type="VEuPathDB" id="VectorBase:LDEU000868"/>
<keyword evidence="2" id="KW-1185">Reference proteome</keyword>
<dbReference type="Proteomes" id="UP000288716">
    <property type="component" value="Unassembled WGS sequence"/>
</dbReference>
<comment type="caution">
    <text evidence="1">The sequence shown here is derived from an EMBL/GenBank/DDBJ whole genome shotgun (WGS) entry which is preliminary data.</text>
</comment>
<dbReference type="AlphaFoldDB" id="A0A443SUJ7"/>
<gene>
    <name evidence="1" type="ORF">B4U80_09991</name>
</gene>
<accession>A0A443SUJ7</accession>
<evidence type="ECO:0000313" key="2">
    <source>
        <dbReference type="Proteomes" id="UP000288716"/>
    </source>
</evidence>
<protein>
    <submittedName>
        <fullName evidence="1">Uncharacterized protein</fullName>
    </submittedName>
</protein>
<proteinExistence type="predicted"/>
<evidence type="ECO:0000313" key="1">
    <source>
        <dbReference type="EMBL" id="RWS31170.1"/>
    </source>
</evidence>
<dbReference type="EMBL" id="NCKV01000252">
    <property type="protein sequence ID" value="RWS31170.1"/>
    <property type="molecule type" value="Genomic_DNA"/>
</dbReference>
<name>A0A443SUJ7_9ACAR</name>